<reference evidence="1 2" key="1">
    <citation type="submission" date="2005-09" db="EMBL/GenBank/DDBJ databases">
        <authorList>
            <person name="Mural R.J."/>
            <person name="Li P.W."/>
            <person name="Adams M.D."/>
            <person name="Amanatides P.G."/>
            <person name="Baden-Tillson H."/>
            <person name="Barnstead M."/>
            <person name="Chin S.H."/>
            <person name="Dew I."/>
            <person name="Evans C.A."/>
            <person name="Ferriera S."/>
            <person name="Flanigan M."/>
            <person name="Fosler C."/>
            <person name="Glodek A."/>
            <person name="Gu Z."/>
            <person name="Holt R.A."/>
            <person name="Jennings D."/>
            <person name="Kraft C.L."/>
            <person name="Lu F."/>
            <person name="Nguyen T."/>
            <person name="Nusskern D.R."/>
            <person name="Pfannkoch C.M."/>
            <person name="Sitter C."/>
            <person name="Sutton G.G."/>
            <person name="Venter J.C."/>
            <person name="Wang Z."/>
            <person name="Woodage T."/>
            <person name="Zheng X.H."/>
            <person name="Zhong F."/>
        </authorList>
    </citation>
    <scope>NUCLEOTIDE SEQUENCE [LARGE SCALE GENOMIC DNA]</scope>
    <source>
        <strain>BN</strain>
        <strain evidence="2">Sprague-Dawley</strain>
    </source>
</reference>
<proteinExistence type="predicted"/>
<dbReference type="EMBL" id="CH473969">
    <property type="protein sequence ID" value="EDM07001.1"/>
    <property type="molecule type" value="Genomic_DNA"/>
</dbReference>
<dbReference type="Proteomes" id="UP000234681">
    <property type="component" value="Chromosome X"/>
</dbReference>
<gene>
    <name evidence="1" type="ORF">rCG_38057</name>
</gene>
<name>A6IVH9_RAT</name>
<accession>A6IVH9</accession>
<dbReference type="AlphaFoldDB" id="A6IVH9"/>
<organism evidence="1 2">
    <name type="scientific">Rattus norvegicus</name>
    <name type="common">Rat</name>
    <dbReference type="NCBI Taxonomy" id="10116"/>
    <lineage>
        <taxon>Eukaryota</taxon>
        <taxon>Metazoa</taxon>
        <taxon>Chordata</taxon>
        <taxon>Craniata</taxon>
        <taxon>Vertebrata</taxon>
        <taxon>Euteleostomi</taxon>
        <taxon>Mammalia</taxon>
        <taxon>Eutheria</taxon>
        <taxon>Euarchontoglires</taxon>
        <taxon>Glires</taxon>
        <taxon>Rodentia</taxon>
        <taxon>Myomorpha</taxon>
        <taxon>Muroidea</taxon>
        <taxon>Muridae</taxon>
        <taxon>Murinae</taxon>
        <taxon>Rattus</taxon>
    </lineage>
</organism>
<evidence type="ECO:0000313" key="1">
    <source>
        <dbReference type="EMBL" id="EDM07001.1"/>
    </source>
</evidence>
<protein>
    <submittedName>
        <fullName evidence="1">RCG38057</fullName>
    </submittedName>
</protein>
<evidence type="ECO:0000313" key="2">
    <source>
        <dbReference type="Proteomes" id="UP000234681"/>
    </source>
</evidence>
<sequence>MRWVKASGRTEPLKERPEWVQKLVSFRKTRVKGK</sequence>